<protein>
    <submittedName>
        <fullName evidence="2">Zn-dependent hydrolase</fullName>
    </submittedName>
</protein>
<dbReference type="GO" id="GO:0016787">
    <property type="term" value="F:hydrolase activity"/>
    <property type="evidence" value="ECO:0007669"/>
    <property type="project" value="UniProtKB-KW"/>
</dbReference>
<sequence length="179" mass="19416">RPLRGGEVLPLAAGGELRVLATPGHARHHLSFFDTGSRTIFTGDGAGILVPGARYIRPAVPPPDLDVEDLLRSLDAMGAMGPERIAFSHYGVYPEARARLREAGEMVRRWESLALEAARGEPTVASLVRAFSEEEHRRSRETGEDPGLVARAETISALPLAAAGFLRYFRQRGLVPPEA</sequence>
<dbReference type="AlphaFoldDB" id="T0Z851"/>
<dbReference type="SUPFAM" id="SSF56281">
    <property type="entry name" value="Metallo-hydrolase/oxidoreductase"/>
    <property type="match status" value="1"/>
</dbReference>
<accession>T0Z851</accession>
<keyword evidence="2" id="KW-0378">Hydrolase</keyword>
<dbReference type="Pfam" id="PF00753">
    <property type="entry name" value="Lactamase_B"/>
    <property type="match status" value="1"/>
</dbReference>
<evidence type="ECO:0000313" key="2">
    <source>
        <dbReference type="EMBL" id="EQD41178.1"/>
    </source>
</evidence>
<organism evidence="2">
    <name type="scientific">mine drainage metagenome</name>
    <dbReference type="NCBI Taxonomy" id="410659"/>
    <lineage>
        <taxon>unclassified sequences</taxon>
        <taxon>metagenomes</taxon>
        <taxon>ecological metagenomes</taxon>
    </lineage>
</organism>
<gene>
    <name evidence="2" type="ORF">B1B_14651</name>
</gene>
<feature type="non-terminal residue" evidence="2">
    <location>
        <position position="1"/>
    </location>
</feature>
<reference evidence="2" key="2">
    <citation type="journal article" date="2014" name="ISME J.">
        <title>Microbial stratification in low pH oxic and suboxic macroscopic growths along an acid mine drainage.</title>
        <authorList>
            <person name="Mendez-Garcia C."/>
            <person name="Mesa V."/>
            <person name="Sprenger R.R."/>
            <person name="Richter M."/>
            <person name="Diez M.S."/>
            <person name="Solano J."/>
            <person name="Bargiela R."/>
            <person name="Golyshina O.V."/>
            <person name="Manteca A."/>
            <person name="Ramos J.L."/>
            <person name="Gallego J.R."/>
            <person name="Llorente I."/>
            <person name="Martins Dos Santos V.A."/>
            <person name="Jensen O.N."/>
            <person name="Pelaez A.I."/>
            <person name="Sanchez J."/>
            <person name="Ferrer M."/>
        </authorList>
    </citation>
    <scope>NUCLEOTIDE SEQUENCE</scope>
</reference>
<reference evidence="2" key="1">
    <citation type="submission" date="2013-08" db="EMBL/GenBank/DDBJ databases">
        <authorList>
            <person name="Mendez C."/>
            <person name="Richter M."/>
            <person name="Ferrer M."/>
            <person name="Sanchez J."/>
        </authorList>
    </citation>
    <scope>NUCLEOTIDE SEQUENCE</scope>
</reference>
<dbReference type="Gene3D" id="3.60.15.10">
    <property type="entry name" value="Ribonuclease Z/Hydroxyacylglutathione hydrolase-like"/>
    <property type="match status" value="1"/>
</dbReference>
<dbReference type="EMBL" id="AUZY01009726">
    <property type="protein sequence ID" value="EQD41178.1"/>
    <property type="molecule type" value="Genomic_DNA"/>
</dbReference>
<dbReference type="InterPro" id="IPR001279">
    <property type="entry name" value="Metallo-B-lactamas"/>
</dbReference>
<proteinExistence type="predicted"/>
<evidence type="ECO:0000259" key="1">
    <source>
        <dbReference type="Pfam" id="PF00753"/>
    </source>
</evidence>
<feature type="domain" description="Metallo-beta-lactamase" evidence="1">
    <location>
        <begin position="13"/>
        <end position="89"/>
    </location>
</feature>
<comment type="caution">
    <text evidence="2">The sequence shown here is derived from an EMBL/GenBank/DDBJ whole genome shotgun (WGS) entry which is preliminary data.</text>
</comment>
<dbReference type="InterPro" id="IPR036866">
    <property type="entry name" value="RibonucZ/Hydroxyglut_hydro"/>
</dbReference>
<name>T0Z851_9ZZZZ</name>